<feature type="domain" description="NADH:flavin oxidoreductase/NADH oxidase N-terminal" evidence="1">
    <location>
        <begin position="9"/>
        <end position="339"/>
    </location>
</feature>
<dbReference type="InterPro" id="IPR013785">
    <property type="entry name" value="Aldolase_TIM"/>
</dbReference>
<dbReference type="SUPFAM" id="SSF51395">
    <property type="entry name" value="FMN-linked oxidoreductases"/>
    <property type="match status" value="1"/>
</dbReference>
<dbReference type="CDD" id="cd02933">
    <property type="entry name" value="OYE_like_FMN"/>
    <property type="match status" value="1"/>
</dbReference>
<evidence type="ECO:0000313" key="2">
    <source>
        <dbReference type="EMBL" id="KAL0572975.1"/>
    </source>
</evidence>
<dbReference type="Proteomes" id="UP001465976">
    <property type="component" value="Unassembled WGS sequence"/>
</dbReference>
<protein>
    <recommendedName>
        <fullName evidence="1">NADH:flavin oxidoreductase/NADH oxidase N-terminal domain-containing protein</fullName>
    </recommendedName>
</protein>
<organism evidence="2 3">
    <name type="scientific">Marasmius crinis-equi</name>
    <dbReference type="NCBI Taxonomy" id="585013"/>
    <lineage>
        <taxon>Eukaryota</taxon>
        <taxon>Fungi</taxon>
        <taxon>Dikarya</taxon>
        <taxon>Basidiomycota</taxon>
        <taxon>Agaricomycotina</taxon>
        <taxon>Agaricomycetes</taxon>
        <taxon>Agaricomycetidae</taxon>
        <taxon>Agaricales</taxon>
        <taxon>Marasmiineae</taxon>
        <taxon>Marasmiaceae</taxon>
        <taxon>Marasmius</taxon>
    </lineage>
</organism>
<sequence length="366" mass="40101">MAPKTSLSKLFQPIKVGDMTLTHRVILAPLTRLRATDDLVPLVPLVKEYYSQRASEPGTLLITEATMIHRRAVGYANIPGIWSDAQVEAWKEIVNAVHDKGSYIFLQLGAVGRVADPSLLHSEDGLETYDVVSASDLPITGGPTPRPLSVEEIKQFAEYFATAAKNAVYGAGFDGVEVHGANGYLIEQFLKEVSNNRTDLYGGTPENRSKFVLEIVDAVVDAVGPMRTALRLSPWNTVQETGDRDPTPTYSHVVRELKRVHPTLAYIHVIDPRVDGENIRDDAELGQRSNQFIREIWTGGSEASGRRLISAGGHTLKTGTELADTKGDLVAYGRRFLSNVSGTLGTGGKKMWMLRLQPNSPICHTD</sequence>
<dbReference type="InterPro" id="IPR001155">
    <property type="entry name" value="OxRdtase_FMN_N"/>
</dbReference>
<comment type="caution">
    <text evidence="2">The sequence shown here is derived from an EMBL/GenBank/DDBJ whole genome shotgun (WGS) entry which is preliminary data.</text>
</comment>
<gene>
    <name evidence="2" type="ORF">V5O48_008989</name>
</gene>
<dbReference type="Gene3D" id="3.20.20.70">
    <property type="entry name" value="Aldolase class I"/>
    <property type="match status" value="1"/>
</dbReference>
<name>A0ABR3FCD9_9AGAR</name>
<reference evidence="2 3" key="1">
    <citation type="submission" date="2024-02" db="EMBL/GenBank/DDBJ databases">
        <title>A draft genome for the cacao thread blight pathogen Marasmius crinis-equi.</title>
        <authorList>
            <person name="Cohen S.P."/>
            <person name="Baruah I.K."/>
            <person name="Amoako-Attah I."/>
            <person name="Bukari Y."/>
            <person name="Meinhardt L.W."/>
            <person name="Bailey B.A."/>
        </authorList>
    </citation>
    <scope>NUCLEOTIDE SEQUENCE [LARGE SCALE GENOMIC DNA]</scope>
    <source>
        <strain evidence="2 3">GH-76</strain>
    </source>
</reference>
<proteinExistence type="predicted"/>
<accession>A0ABR3FCD9</accession>
<evidence type="ECO:0000259" key="1">
    <source>
        <dbReference type="Pfam" id="PF00724"/>
    </source>
</evidence>
<evidence type="ECO:0000313" key="3">
    <source>
        <dbReference type="Proteomes" id="UP001465976"/>
    </source>
</evidence>
<dbReference type="PANTHER" id="PTHR22893">
    <property type="entry name" value="NADH OXIDOREDUCTASE-RELATED"/>
    <property type="match status" value="1"/>
</dbReference>
<dbReference type="PANTHER" id="PTHR22893:SF91">
    <property type="entry name" value="NADPH DEHYDROGENASE 2-RELATED"/>
    <property type="match status" value="1"/>
</dbReference>
<keyword evidence="3" id="KW-1185">Reference proteome</keyword>
<dbReference type="InterPro" id="IPR045247">
    <property type="entry name" value="Oye-like"/>
</dbReference>
<dbReference type="EMBL" id="JBAHYK010000559">
    <property type="protein sequence ID" value="KAL0572975.1"/>
    <property type="molecule type" value="Genomic_DNA"/>
</dbReference>
<dbReference type="Pfam" id="PF00724">
    <property type="entry name" value="Oxidored_FMN"/>
    <property type="match status" value="1"/>
</dbReference>